<keyword evidence="8 11" id="KW-0472">Membrane</keyword>
<evidence type="ECO:0000313" key="12">
    <source>
        <dbReference type="Ensembl" id="ENSMMOP00000004347.1"/>
    </source>
</evidence>
<dbReference type="GO" id="GO:0008277">
    <property type="term" value="P:regulation of G protein-coupled receptor signaling pathway"/>
    <property type="evidence" value="ECO:0007669"/>
    <property type="project" value="InterPro"/>
</dbReference>
<evidence type="ECO:0000256" key="11">
    <source>
        <dbReference type="SAM" id="Phobius"/>
    </source>
</evidence>
<dbReference type="STRING" id="94237.ENSMMOP00000004347"/>
<organism evidence="12 13">
    <name type="scientific">Mola mola</name>
    <name type="common">Ocean sunfish</name>
    <name type="synonym">Tetraodon mola</name>
    <dbReference type="NCBI Taxonomy" id="94237"/>
    <lineage>
        <taxon>Eukaryota</taxon>
        <taxon>Metazoa</taxon>
        <taxon>Chordata</taxon>
        <taxon>Craniata</taxon>
        <taxon>Vertebrata</taxon>
        <taxon>Euteleostomi</taxon>
        <taxon>Actinopterygii</taxon>
        <taxon>Neopterygii</taxon>
        <taxon>Teleostei</taxon>
        <taxon>Neoteleostei</taxon>
        <taxon>Acanthomorphata</taxon>
        <taxon>Eupercaria</taxon>
        <taxon>Tetraodontiformes</taxon>
        <taxon>Molidae</taxon>
        <taxon>Mola</taxon>
    </lineage>
</organism>
<protein>
    <submittedName>
        <fullName evidence="12">Uncharacterized protein</fullName>
    </submittedName>
</protein>
<keyword evidence="3" id="KW-0813">Transport</keyword>
<dbReference type="GO" id="GO:0009986">
    <property type="term" value="C:cell surface"/>
    <property type="evidence" value="ECO:0007669"/>
    <property type="project" value="TreeGrafter"/>
</dbReference>
<dbReference type="GO" id="GO:0043235">
    <property type="term" value="C:receptor complex"/>
    <property type="evidence" value="ECO:0007669"/>
    <property type="project" value="TreeGrafter"/>
</dbReference>
<reference evidence="12" key="1">
    <citation type="submission" date="2025-08" db="UniProtKB">
        <authorList>
            <consortium name="Ensembl"/>
        </authorList>
    </citation>
    <scope>IDENTIFICATION</scope>
</reference>
<dbReference type="InterPro" id="IPR038126">
    <property type="entry name" value="RAMP_sf"/>
</dbReference>
<evidence type="ECO:0000256" key="1">
    <source>
        <dbReference type="ARBA" id="ARBA00004251"/>
    </source>
</evidence>
<keyword evidence="4" id="KW-1003">Cell membrane</keyword>
<dbReference type="OMA" id="VWKSKVQ"/>
<keyword evidence="6" id="KW-0732">Signal</keyword>
<evidence type="ECO:0000256" key="7">
    <source>
        <dbReference type="ARBA" id="ARBA00022989"/>
    </source>
</evidence>
<evidence type="ECO:0000256" key="4">
    <source>
        <dbReference type="ARBA" id="ARBA00022475"/>
    </source>
</evidence>
<comment type="subcellular location">
    <subcellularLocation>
        <location evidence="1">Cell membrane</location>
        <topology evidence="1">Single-pass type I membrane protein</topology>
    </subcellularLocation>
</comment>
<dbReference type="InterPro" id="IPR006985">
    <property type="entry name" value="RAMP"/>
</dbReference>
<dbReference type="Proteomes" id="UP000261620">
    <property type="component" value="Unplaced"/>
</dbReference>
<dbReference type="Ensembl" id="ENSMMOT00000004425.1">
    <property type="protein sequence ID" value="ENSMMOP00000004347.1"/>
    <property type="gene ID" value="ENSMMOG00000003463.1"/>
</dbReference>
<dbReference type="GO" id="GO:0006886">
    <property type="term" value="P:intracellular protein transport"/>
    <property type="evidence" value="ECO:0007669"/>
    <property type="project" value="InterPro"/>
</dbReference>
<dbReference type="GO" id="GO:0007186">
    <property type="term" value="P:G protein-coupled receptor signaling pathway"/>
    <property type="evidence" value="ECO:0007669"/>
    <property type="project" value="TreeGrafter"/>
</dbReference>
<keyword evidence="10" id="KW-0675">Receptor</keyword>
<evidence type="ECO:0000256" key="2">
    <source>
        <dbReference type="ARBA" id="ARBA00007087"/>
    </source>
</evidence>
<proteinExistence type="inferred from homology"/>
<dbReference type="PANTHER" id="PTHR14076:SF9">
    <property type="entry name" value="RECEPTOR ACTIVITY-MODIFYING PROTEIN 2"/>
    <property type="match status" value="1"/>
</dbReference>
<evidence type="ECO:0000256" key="9">
    <source>
        <dbReference type="ARBA" id="ARBA00023157"/>
    </source>
</evidence>
<comment type="similarity">
    <text evidence="2">Belongs to the RAMP family.</text>
</comment>
<dbReference type="Pfam" id="PF04901">
    <property type="entry name" value="RAMP"/>
    <property type="match status" value="1"/>
</dbReference>
<evidence type="ECO:0000256" key="5">
    <source>
        <dbReference type="ARBA" id="ARBA00022692"/>
    </source>
</evidence>
<evidence type="ECO:0000256" key="6">
    <source>
        <dbReference type="ARBA" id="ARBA00022729"/>
    </source>
</evidence>
<dbReference type="Gene3D" id="1.10.150.510">
    <property type="entry name" value="Receptor activity modifying family"/>
    <property type="match status" value="1"/>
</dbReference>
<keyword evidence="9" id="KW-1015">Disulfide bond</keyword>
<dbReference type="AlphaFoldDB" id="A0A3Q3VYZ2"/>
<accession>A0A3Q3VYZ2</accession>
<dbReference type="PANTHER" id="PTHR14076">
    <property type="entry name" value="RECEPTOR ACTIVITY MODIFYING PROTEIN RAMP"/>
    <property type="match status" value="1"/>
</dbReference>
<evidence type="ECO:0000256" key="8">
    <source>
        <dbReference type="ARBA" id="ARBA00023136"/>
    </source>
</evidence>
<dbReference type="GO" id="GO:0006816">
    <property type="term" value="P:calcium ion transport"/>
    <property type="evidence" value="ECO:0007669"/>
    <property type="project" value="TreeGrafter"/>
</dbReference>
<evidence type="ECO:0000313" key="13">
    <source>
        <dbReference type="Proteomes" id="UP000261620"/>
    </source>
</evidence>
<dbReference type="GO" id="GO:0032870">
    <property type="term" value="P:cellular response to hormone stimulus"/>
    <property type="evidence" value="ECO:0007669"/>
    <property type="project" value="TreeGrafter"/>
</dbReference>
<feature type="transmembrane region" description="Helical" evidence="11">
    <location>
        <begin position="172"/>
        <end position="192"/>
    </location>
</feature>
<evidence type="ECO:0000256" key="10">
    <source>
        <dbReference type="ARBA" id="ARBA00023170"/>
    </source>
</evidence>
<keyword evidence="7 11" id="KW-1133">Transmembrane helix</keyword>
<keyword evidence="13" id="KW-1185">Reference proteome</keyword>
<reference evidence="12" key="2">
    <citation type="submission" date="2025-09" db="UniProtKB">
        <authorList>
            <consortium name="Ensembl"/>
        </authorList>
    </citation>
    <scope>IDENTIFICATION</scope>
</reference>
<dbReference type="GO" id="GO:0001525">
    <property type="term" value="P:angiogenesis"/>
    <property type="evidence" value="ECO:0007669"/>
    <property type="project" value="TreeGrafter"/>
</dbReference>
<dbReference type="GO" id="GO:0031623">
    <property type="term" value="P:receptor internalization"/>
    <property type="evidence" value="ECO:0007669"/>
    <property type="project" value="TreeGrafter"/>
</dbReference>
<dbReference type="GO" id="GO:0005886">
    <property type="term" value="C:plasma membrane"/>
    <property type="evidence" value="ECO:0007669"/>
    <property type="project" value="UniProtKB-SubCell"/>
</dbReference>
<dbReference type="GO" id="GO:0015026">
    <property type="term" value="F:coreceptor activity"/>
    <property type="evidence" value="ECO:0007669"/>
    <property type="project" value="InterPro"/>
</dbReference>
<keyword evidence="5 11" id="KW-0812">Transmembrane</keyword>
<dbReference type="GO" id="GO:0072659">
    <property type="term" value="P:protein localization to plasma membrane"/>
    <property type="evidence" value="ECO:0007669"/>
    <property type="project" value="TreeGrafter"/>
</dbReference>
<sequence>MFVYFSLVLTGVDESQTKIDPINSKCFPAGTVEPGNVTSSLSKDERSRIEAELENNQTSTNITEDDKTFQDQEVHFSFAHCNREALVEYSHTICGKVFQAEMLSVGAEKWCVLQNVIRPYTFMTFCLEELSNMVSCYYPNPDIQDFFLEMHALYFHNCSQGELLLQEAPDGLAIGLTLIPVSLIPALVYLVVRKTNSSTTRLKLS</sequence>
<name>A0A3Q3VYZ2_MOLML</name>
<evidence type="ECO:0000256" key="3">
    <source>
        <dbReference type="ARBA" id="ARBA00022448"/>
    </source>
</evidence>